<feature type="region of interest" description="Disordered" evidence="2">
    <location>
        <begin position="208"/>
        <end position="227"/>
    </location>
</feature>
<dbReference type="KEGG" id="kfl:Kfla_3469"/>
<dbReference type="Proteomes" id="UP000007967">
    <property type="component" value="Chromosome"/>
</dbReference>
<dbReference type="PANTHER" id="PTHR36512:SF3">
    <property type="entry name" value="BLR5678 PROTEIN"/>
    <property type="match status" value="1"/>
</dbReference>
<name>D2PLU7_KRIFD</name>
<evidence type="ECO:0000256" key="2">
    <source>
        <dbReference type="SAM" id="MobiDB-lite"/>
    </source>
</evidence>
<proteinExistence type="inferred from homology"/>
<evidence type="ECO:0000256" key="1">
    <source>
        <dbReference type="ARBA" id="ARBA00007068"/>
    </source>
</evidence>
<dbReference type="GO" id="GO:0004177">
    <property type="term" value="F:aminopeptidase activity"/>
    <property type="evidence" value="ECO:0007669"/>
    <property type="project" value="TreeGrafter"/>
</dbReference>
<dbReference type="STRING" id="479435.Kfla_3469"/>
<dbReference type="Pfam" id="PF03576">
    <property type="entry name" value="Peptidase_S58"/>
    <property type="match status" value="1"/>
</dbReference>
<dbReference type="SUPFAM" id="SSF56266">
    <property type="entry name" value="DmpA/ArgJ-like"/>
    <property type="match status" value="1"/>
</dbReference>
<accession>D2PLU7</accession>
<dbReference type="InterPro" id="IPR005321">
    <property type="entry name" value="Peptidase_S58_DmpA"/>
</dbReference>
<dbReference type="CDD" id="cd02252">
    <property type="entry name" value="nylC_like"/>
    <property type="match status" value="1"/>
</dbReference>
<organism evidence="3 4">
    <name type="scientific">Kribbella flavida (strain DSM 17836 / JCM 10339 / NBRC 14399)</name>
    <dbReference type="NCBI Taxonomy" id="479435"/>
    <lineage>
        <taxon>Bacteria</taxon>
        <taxon>Bacillati</taxon>
        <taxon>Actinomycetota</taxon>
        <taxon>Actinomycetes</taxon>
        <taxon>Propionibacteriales</taxon>
        <taxon>Kribbellaceae</taxon>
        <taxon>Kribbella</taxon>
    </lineage>
</organism>
<dbReference type="RefSeq" id="WP_012921083.1">
    <property type="nucleotide sequence ID" value="NC_013729.1"/>
</dbReference>
<dbReference type="Gene3D" id="3.60.70.12">
    <property type="entry name" value="L-amino peptidase D-ALA esterase/amidase"/>
    <property type="match status" value="1"/>
</dbReference>
<evidence type="ECO:0000313" key="3">
    <source>
        <dbReference type="EMBL" id="ADB32527.1"/>
    </source>
</evidence>
<dbReference type="eggNOG" id="COG3191">
    <property type="taxonomic scope" value="Bacteria"/>
</dbReference>
<protein>
    <submittedName>
        <fullName evidence="3">Peptidase S58 DmpA</fullName>
    </submittedName>
</protein>
<reference evidence="4" key="1">
    <citation type="submission" date="2009-09" db="EMBL/GenBank/DDBJ databases">
        <title>The complete genome of Kribbella flavida DSM 17836.</title>
        <authorList>
            <consortium name="US DOE Joint Genome Institute (JGI-PGF)"/>
            <person name="Lucas S."/>
            <person name="Copeland A."/>
            <person name="Lapidus A."/>
            <person name="Glavina del Rio T."/>
            <person name="Dalin E."/>
            <person name="Tice H."/>
            <person name="Bruce D."/>
            <person name="Goodwin L."/>
            <person name="Pitluck S."/>
            <person name="Kyrpides N."/>
            <person name="Mavromatis K."/>
            <person name="Ivanova N."/>
            <person name="Saunders E."/>
            <person name="Brettin T."/>
            <person name="Detter J.C."/>
            <person name="Han C."/>
            <person name="Larimer F."/>
            <person name="Land M."/>
            <person name="Hauser L."/>
            <person name="Markowitz V."/>
            <person name="Cheng J.-F."/>
            <person name="Hugenholtz P."/>
            <person name="Woyke T."/>
            <person name="Wu D."/>
            <person name="Pukall R."/>
            <person name="Klenk H.-P."/>
            <person name="Eisen J.A."/>
        </authorList>
    </citation>
    <scope>NUCLEOTIDE SEQUENCE [LARGE SCALE GENOMIC DNA]</scope>
    <source>
        <strain evidence="4">DSM 17836 / JCM 10339 / NBRC 14399</strain>
    </source>
</reference>
<reference evidence="3 4" key="2">
    <citation type="journal article" date="2010" name="Stand. Genomic Sci.">
        <title>Complete genome sequence of Kribbella flavida type strain (IFO 14399).</title>
        <authorList>
            <person name="Pukall R."/>
            <person name="Lapidus A."/>
            <person name="Glavina Del Rio T."/>
            <person name="Copeland A."/>
            <person name="Tice H."/>
            <person name="Cheng J.-F."/>
            <person name="Lucas S."/>
            <person name="Chen F."/>
            <person name="Nolan M."/>
            <person name="LaButti K."/>
            <person name="Pati A."/>
            <person name="Ivanova N."/>
            <person name="Mavrommatis K."/>
            <person name="Mikhailova N."/>
            <person name="Pitluck S."/>
            <person name="Bruce D."/>
            <person name="Goodwin L."/>
            <person name="Land M."/>
            <person name="Hauser L."/>
            <person name="Chang Y.-J."/>
            <person name="Jeffries C.D."/>
            <person name="Chen A."/>
            <person name="Palaniappan K."/>
            <person name="Chain P."/>
            <person name="Rohde M."/>
            <person name="Goeker M."/>
            <person name="Bristow J."/>
            <person name="Eisen J.A."/>
            <person name="Markowitz V."/>
            <person name="Hugenholtz P."/>
            <person name="Kyrpides N.C."/>
            <person name="Klenk H.-P."/>
            <person name="Brettin T."/>
        </authorList>
    </citation>
    <scope>NUCLEOTIDE SEQUENCE [LARGE SCALE GENOMIC DNA]</scope>
    <source>
        <strain evidence="4">DSM 17836 / JCM 10339 / NBRC 14399</strain>
    </source>
</reference>
<sequence length="345" mass="34561">MQPGPQNAITDVPGVLVGQVERVEPPYLTGVTVLHFPGTAVAGVDVRGGAPGTRETDLLDPVNSNANVNAIVLTGGSAYGLDAATGVMAWLEQRGEGVRVGPGERDVVPIVPAAVIFDLGRGGEFGARPTHEWGRAAVASASGGPVATGNRGAGAGARAGRLKGGVGSASVGLGDGTTVGALVVLNAVGSAVAPNGRLYGEDRLLDGEVPPLETPTEAAPEPPEGARPGMNTVIAVVATDAPLDKAAARRLAMVAHDGLARGVDPVHTLLDGDSVFGVSTAPHGVTRLSVTDPAALGQLESVFSAGARCLTRAIVHAVLAAETVRTPGGRLLSYRDAYPSAFSNG</sequence>
<dbReference type="OrthoDB" id="9808347at2"/>
<dbReference type="AlphaFoldDB" id="D2PLU7"/>
<comment type="similarity">
    <text evidence="1">Belongs to the peptidase S58 family.</text>
</comment>
<feature type="compositionally biased region" description="Low complexity" evidence="2">
    <location>
        <begin position="210"/>
        <end position="219"/>
    </location>
</feature>
<dbReference type="HOGENOM" id="CLU_044458_0_0_11"/>
<dbReference type="EMBL" id="CP001736">
    <property type="protein sequence ID" value="ADB32527.1"/>
    <property type="molecule type" value="Genomic_DNA"/>
</dbReference>
<dbReference type="PANTHER" id="PTHR36512">
    <property type="entry name" value="D-AMINOPEPTIDASE"/>
    <property type="match status" value="1"/>
</dbReference>
<dbReference type="InterPro" id="IPR016117">
    <property type="entry name" value="ArgJ-like_dom_sf"/>
</dbReference>
<keyword evidence="4" id="KW-1185">Reference proteome</keyword>
<evidence type="ECO:0000313" key="4">
    <source>
        <dbReference type="Proteomes" id="UP000007967"/>
    </source>
</evidence>
<gene>
    <name evidence="3" type="ordered locus">Kfla_3469</name>
</gene>
<dbReference type="MEROPS" id="P01.101"/>